<dbReference type="PRINTS" id="PR00411">
    <property type="entry name" value="PNDRDTASEI"/>
</dbReference>
<dbReference type="PANTHER" id="PTHR43539:SF78">
    <property type="entry name" value="FLAVIN-CONTAINING MONOOXYGENASE"/>
    <property type="match status" value="1"/>
</dbReference>
<proteinExistence type="predicted"/>
<dbReference type="SUPFAM" id="SSF51905">
    <property type="entry name" value="FAD/NAD(P)-binding domain"/>
    <property type="match status" value="2"/>
</dbReference>
<dbReference type="PANTHER" id="PTHR43539">
    <property type="entry name" value="FLAVIN-BINDING MONOOXYGENASE-LIKE PROTEIN (AFU_ORTHOLOGUE AFUA_4G09220)"/>
    <property type="match status" value="1"/>
</dbReference>
<keyword evidence="3" id="KW-1185">Reference proteome</keyword>
<accession>A0ABN3BLE4</accession>
<gene>
    <name evidence="2" type="ORF">GCM10009787_36230</name>
</gene>
<reference evidence="2 3" key="1">
    <citation type="journal article" date="2019" name="Int. J. Syst. Evol. Microbiol.">
        <title>The Global Catalogue of Microorganisms (GCM) 10K type strain sequencing project: providing services to taxonomists for standard genome sequencing and annotation.</title>
        <authorList>
            <consortium name="The Broad Institute Genomics Platform"/>
            <consortium name="The Broad Institute Genome Sequencing Center for Infectious Disease"/>
            <person name="Wu L."/>
            <person name="Ma J."/>
        </authorList>
    </citation>
    <scope>NUCLEOTIDE SEQUENCE [LARGE SCALE GENOMIC DNA]</scope>
    <source>
        <strain evidence="2 3">JCM 14924</strain>
    </source>
</reference>
<evidence type="ECO:0000313" key="3">
    <source>
        <dbReference type="Proteomes" id="UP001501391"/>
    </source>
</evidence>
<dbReference type="Gene3D" id="3.50.50.60">
    <property type="entry name" value="FAD/NAD(P)-binding domain"/>
    <property type="match status" value="1"/>
</dbReference>
<keyword evidence="1" id="KW-0560">Oxidoreductase</keyword>
<dbReference type="PRINTS" id="PR00368">
    <property type="entry name" value="FADPNR"/>
</dbReference>
<dbReference type="EMBL" id="BAAAOQ010000011">
    <property type="protein sequence ID" value="GAA2197497.1"/>
    <property type="molecule type" value="Genomic_DNA"/>
</dbReference>
<protein>
    <submittedName>
        <fullName evidence="2">NAD(P)/FAD-dependent oxidoreductase</fullName>
    </submittedName>
</protein>
<organism evidence="2 3">
    <name type="scientific">Streptomyces bangladeshensis</name>
    <dbReference type="NCBI Taxonomy" id="295352"/>
    <lineage>
        <taxon>Bacteria</taxon>
        <taxon>Bacillati</taxon>
        <taxon>Actinomycetota</taxon>
        <taxon>Actinomycetes</taxon>
        <taxon>Kitasatosporales</taxon>
        <taxon>Streptomycetaceae</taxon>
        <taxon>Streptomyces</taxon>
    </lineage>
</organism>
<sequence>MSVTKERPVIIGAGPGGLAVAWTLKEAGLDPLLLDREQRACSTWHSYYPSLRMNSWRRLSSLPGMRLSAEYGPWPMRNDFLTYMKKYIEVLNPDIRFGTDAQRVDRDGDRWVVRTSDGDLRTEHVIVATGLHRKPFVPDWPGLKEFEGEFLHAREYTVPDPYVGKDVLVVGCGPTGIDIAVAAAQAGASRVRMSIRNMPVLFKLSPSTSLLCQAIKHGPLPHWLVNRASLLMHRMQWGDLSRYGIPMPKEGTMAGTARIGHSYGAIDRGLIAGVRDGSIEIVRGVTGFNRKAVLLDDGTSIKPDVVIAATGQRPDMEGLLGHLGVLSQPGGRPLVHGAQTLPHAPHLYFQGYRLPPGQLPDMAVDARAIARAITGSRRFTLAGALRGRR</sequence>
<name>A0ABN3BLE4_9ACTN</name>
<dbReference type="InterPro" id="IPR036188">
    <property type="entry name" value="FAD/NAD-bd_sf"/>
</dbReference>
<dbReference type="Pfam" id="PF13738">
    <property type="entry name" value="Pyr_redox_3"/>
    <property type="match status" value="1"/>
</dbReference>
<dbReference type="Proteomes" id="UP001501391">
    <property type="component" value="Unassembled WGS sequence"/>
</dbReference>
<comment type="caution">
    <text evidence="2">The sequence shown here is derived from an EMBL/GenBank/DDBJ whole genome shotgun (WGS) entry which is preliminary data.</text>
</comment>
<evidence type="ECO:0000256" key="1">
    <source>
        <dbReference type="ARBA" id="ARBA00023002"/>
    </source>
</evidence>
<evidence type="ECO:0000313" key="2">
    <source>
        <dbReference type="EMBL" id="GAA2197497.1"/>
    </source>
</evidence>
<dbReference type="RefSeq" id="WP_086696635.1">
    <property type="nucleotide sequence ID" value="NZ_BAAAOQ010000011.1"/>
</dbReference>
<dbReference type="InterPro" id="IPR050982">
    <property type="entry name" value="Auxin_biosynth/cation_transpt"/>
</dbReference>